<evidence type="ECO:0000313" key="3">
    <source>
        <dbReference type="Proteomes" id="UP001174839"/>
    </source>
</evidence>
<dbReference type="EMBL" id="JAUDUY010000002">
    <property type="protein sequence ID" value="MDM9630608.1"/>
    <property type="molecule type" value="Genomic_DNA"/>
</dbReference>
<organism evidence="2 3">
    <name type="scientific">Robiginitalea aurantiaca</name>
    <dbReference type="NCBI Taxonomy" id="3056915"/>
    <lineage>
        <taxon>Bacteria</taxon>
        <taxon>Pseudomonadati</taxon>
        <taxon>Bacteroidota</taxon>
        <taxon>Flavobacteriia</taxon>
        <taxon>Flavobacteriales</taxon>
        <taxon>Flavobacteriaceae</taxon>
        <taxon>Robiginitalea</taxon>
    </lineage>
</organism>
<keyword evidence="1" id="KW-0732">Signal</keyword>
<evidence type="ECO:0000313" key="2">
    <source>
        <dbReference type="EMBL" id="MDM9630608.1"/>
    </source>
</evidence>
<gene>
    <name evidence="2" type="ORF">QU605_03955</name>
</gene>
<proteinExistence type="predicted"/>
<keyword evidence="3" id="KW-1185">Reference proteome</keyword>
<evidence type="ECO:0000256" key="1">
    <source>
        <dbReference type="SAM" id="SignalP"/>
    </source>
</evidence>
<feature type="signal peptide" evidence="1">
    <location>
        <begin position="1"/>
        <end position="23"/>
    </location>
</feature>
<reference evidence="2" key="1">
    <citation type="submission" date="2023-06" db="EMBL/GenBank/DDBJ databases">
        <title>Robiginitalea aurantiacus sp. nov. and Algoriphagus sediminis sp. nov., isolated from coastal sediment.</title>
        <authorList>
            <person name="Zhou Z.Y."/>
            <person name="An J."/>
            <person name="Jia Y.W."/>
            <person name="Du Z.J."/>
        </authorList>
    </citation>
    <scope>NUCLEOTIDE SEQUENCE</scope>
    <source>
        <strain evidence="2">M39</strain>
    </source>
</reference>
<dbReference type="RefSeq" id="WP_289723977.1">
    <property type="nucleotide sequence ID" value="NZ_JAUDUY010000002.1"/>
</dbReference>
<sequence>MKNIFTLLFAAGLFLALSGTAQAQENYGGALNAFVKFGDNSSISANYEFQVANSLTVSPEARVWFSGDNNLALGGRADYYFDSLFGLNEPWDIWAGVDAGFITGDGDDDFSINAHIGVEYKISDFIGIIAEFGGGTTTAGGIGVGFHF</sequence>
<accession>A0ABT7WCH9</accession>
<comment type="caution">
    <text evidence="2">The sequence shown here is derived from an EMBL/GenBank/DDBJ whole genome shotgun (WGS) entry which is preliminary data.</text>
</comment>
<feature type="chain" id="PRO_5045094230" description="Outer membrane protein beta-barrel domain-containing protein" evidence="1">
    <location>
        <begin position="24"/>
        <end position="148"/>
    </location>
</feature>
<evidence type="ECO:0008006" key="4">
    <source>
        <dbReference type="Google" id="ProtNLM"/>
    </source>
</evidence>
<protein>
    <recommendedName>
        <fullName evidence="4">Outer membrane protein beta-barrel domain-containing protein</fullName>
    </recommendedName>
</protein>
<dbReference type="Proteomes" id="UP001174839">
    <property type="component" value="Unassembled WGS sequence"/>
</dbReference>
<name>A0ABT7WCH9_9FLAO</name>